<dbReference type="InterPro" id="IPR058603">
    <property type="entry name" value="DUF8167_2nd"/>
</dbReference>
<evidence type="ECO:0000313" key="3">
    <source>
        <dbReference type="EMBL" id="QSG06639.1"/>
    </source>
</evidence>
<organism evidence="3 4">
    <name type="scientific">Halapricum desulfuricans</name>
    <dbReference type="NCBI Taxonomy" id="2841257"/>
    <lineage>
        <taxon>Archaea</taxon>
        <taxon>Methanobacteriati</taxon>
        <taxon>Methanobacteriota</taxon>
        <taxon>Stenosarchaea group</taxon>
        <taxon>Halobacteria</taxon>
        <taxon>Halobacteriales</taxon>
        <taxon>Haloarculaceae</taxon>
        <taxon>Halapricum</taxon>
    </lineage>
</organism>
<dbReference type="Proteomes" id="UP000663525">
    <property type="component" value="Chromosome"/>
</dbReference>
<evidence type="ECO:0000313" key="4">
    <source>
        <dbReference type="Proteomes" id="UP000663525"/>
    </source>
</evidence>
<dbReference type="EMBL" id="CP064787">
    <property type="protein sequence ID" value="QSG06639.1"/>
    <property type="molecule type" value="Genomic_DNA"/>
</dbReference>
<dbReference type="GeneID" id="68855877"/>
<keyword evidence="1" id="KW-1133">Transmembrane helix</keyword>
<gene>
    <name evidence="3" type="primary">trkA9</name>
    <name evidence="3" type="ORF">HSR121_2316</name>
</gene>
<dbReference type="Pfam" id="PF26502">
    <property type="entry name" value="DUF8167_2nd"/>
    <property type="match status" value="1"/>
</dbReference>
<dbReference type="InterPro" id="IPR058604">
    <property type="entry name" value="DUF8167_3rd"/>
</dbReference>
<sequence>MIALQFGVAESAAPIGNIAGIAVAAGLAAAVSALAYRWYATQRAPTGAIVLVGLGVVAAYLNTQTALGQVIEGASTISIEAAAFNIGAVLAGAGSSAVGHRTGDRVGVALLSRSGMDTFDDLTRVVRAGGRVIRVELPAEIGDVVGYDPVDPETKEALAGQSLLFPRGLTVAQLRERLGSRLKDDYGVGHVDLELDADGTVTHLAVGRRIAGLGPTLPPESVAVAIRADPSYAAGPGDLVQIWSEGGTQRRCNAELRATAGEVVTVAIDAADAKKLGPDERYRLVTLATDARPDREFVSLLRAADETMGVVDINPESALAGASVGALDVTVVAVVSASHDSGIETLPAGERVLSGGESIYVIAAPDELRTVETAAAARSTPDSESS</sequence>
<dbReference type="InterPro" id="IPR006037">
    <property type="entry name" value="RCK_C"/>
</dbReference>
<keyword evidence="1" id="KW-0472">Membrane</keyword>
<keyword evidence="1" id="KW-0812">Transmembrane</keyword>
<reference evidence="3" key="1">
    <citation type="submission" date="2020-11" db="EMBL/GenBank/DDBJ databases">
        <title>Carbohydrate-dependent, anaerobic sulfur respiration: A novel catabolism in halophilic archaea.</title>
        <authorList>
            <person name="Sorokin D.Y."/>
            <person name="Messina E."/>
            <person name="Smedile F."/>
            <person name="La Cono V."/>
            <person name="Hallsworth J.E."/>
            <person name="Yakimov M.M."/>
        </authorList>
    </citation>
    <scope>NUCLEOTIDE SEQUENCE</scope>
    <source>
        <strain evidence="3">HSR12-1</strain>
    </source>
</reference>
<dbReference type="Pfam" id="PF26503">
    <property type="entry name" value="DUF8167_3rd"/>
    <property type="match status" value="1"/>
</dbReference>
<feature type="domain" description="RCK C-terminal" evidence="2">
    <location>
        <begin position="295"/>
        <end position="377"/>
    </location>
</feature>
<accession>A0A897N6F2</accession>
<dbReference type="InterPro" id="IPR058480">
    <property type="entry name" value="DUF8167_N"/>
</dbReference>
<dbReference type="RefSeq" id="WP_229113152.1">
    <property type="nucleotide sequence ID" value="NZ_CP064787.1"/>
</dbReference>
<proteinExistence type="predicted"/>
<protein>
    <submittedName>
        <fullName evidence="3">TrkA, K+ transport system, NAD-binding component</fullName>
    </submittedName>
</protein>
<feature type="transmembrane region" description="Helical" evidence="1">
    <location>
        <begin position="43"/>
        <end position="61"/>
    </location>
</feature>
<evidence type="ECO:0000256" key="1">
    <source>
        <dbReference type="SAM" id="Phobius"/>
    </source>
</evidence>
<name>A0A897N6F2_9EURY</name>
<feature type="transmembrane region" description="Helical" evidence="1">
    <location>
        <begin position="12"/>
        <end position="36"/>
    </location>
</feature>
<evidence type="ECO:0000259" key="2">
    <source>
        <dbReference type="PROSITE" id="PS51202"/>
    </source>
</evidence>
<dbReference type="Pfam" id="PF26501">
    <property type="entry name" value="DUF8167"/>
    <property type="match status" value="1"/>
</dbReference>
<dbReference type="GO" id="GO:0006813">
    <property type="term" value="P:potassium ion transport"/>
    <property type="evidence" value="ECO:0007669"/>
    <property type="project" value="InterPro"/>
</dbReference>
<dbReference type="AlphaFoldDB" id="A0A897N6F2"/>
<dbReference type="PROSITE" id="PS51202">
    <property type="entry name" value="RCK_C"/>
    <property type="match status" value="1"/>
</dbReference>
<dbReference type="GO" id="GO:0008324">
    <property type="term" value="F:monoatomic cation transmembrane transporter activity"/>
    <property type="evidence" value="ECO:0007669"/>
    <property type="project" value="InterPro"/>
</dbReference>